<evidence type="ECO:0000313" key="7">
    <source>
        <dbReference type="Proteomes" id="UP000002139"/>
    </source>
</evidence>
<organism evidence="6 7">
    <name type="scientific">Sorangium cellulosum (strain So ce56)</name>
    <name type="common">Polyangium cellulosum (strain So ce56)</name>
    <dbReference type="NCBI Taxonomy" id="448385"/>
    <lineage>
        <taxon>Bacteria</taxon>
        <taxon>Pseudomonadati</taxon>
        <taxon>Myxococcota</taxon>
        <taxon>Polyangia</taxon>
        <taxon>Polyangiales</taxon>
        <taxon>Polyangiaceae</taxon>
        <taxon>Sorangium</taxon>
    </lineage>
</organism>
<dbReference type="InterPro" id="IPR028081">
    <property type="entry name" value="Leu-bd"/>
</dbReference>
<accession>A9F760</accession>
<dbReference type="Gene3D" id="3.40.50.2300">
    <property type="match status" value="2"/>
</dbReference>
<feature type="signal peptide" evidence="4">
    <location>
        <begin position="1"/>
        <end position="23"/>
    </location>
</feature>
<reference evidence="6 7" key="1">
    <citation type="journal article" date="2007" name="Nat. Biotechnol.">
        <title>Complete genome sequence of the myxobacterium Sorangium cellulosum.</title>
        <authorList>
            <person name="Schneiker S."/>
            <person name="Perlova O."/>
            <person name="Kaiser O."/>
            <person name="Gerth K."/>
            <person name="Alici A."/>
            <person name="Altmeyer M.O."/>
            <person name="Bartels D."/>
            <person name="Bekel T."/>
            <person name="Beyer S."/>
            <person name="Bode E."/>
            <person name="Bode H.B."/>
            <person name="Bolten C.J."/>
            <person name="Choudhuri J.V."/>
            <person name="Doss S."/>
            <person name="Elnakady Y.A."/>
            <person name="Frank B."/>
            <person name="Gaigalat L."/>
            <person name="Goesmann A."/>
            <person name="Groeger C."/>
            <person name="Gross F."/>
            <person name="Jelsbak L."/>
            <person name="Jelsbak L."/>
            <person name="Kalinowski J."/>
            <person name="Kegler C."/>
            <person name="Knauber T."/>
            <person name="Konietzny S."/>
            <person name="Kopp M."/>
            <person name="Krause L."/>
            <person name="Krug D."/>
            <person name="Linke B."/>
            <person name="Mahmud T."/>
            <person name="Martinez-Arias R."/>
            <person name="McHardy A.C."/>
            <person name="Merai M."/>
            <person name="Meyer F."/>
            <person name="Mormann S."/>
            <person name="Munoz-Dorado J."/>
            <person name="Perez J."/>
            <person name="Pradella S."/>
            <person name="Rachid S."/>
            <person name="Raddatz G."/>
            <person name="Rosenau F."/>
            <person name="Rueckert C."/>
            <person name="Sasse F."/>
            <person name="Scharfe M."/>
            <person name="Schuster S.C."/>
            <person name="Suen G."/>
            <person name="Treuner-Lange A."/>
            <person name="Velicer G.J."/>
            <person name="Vorholter F.-J."/>
            <person name="Weissman K.J."/>
            <person name="Welch R.D."/>
            <person name="Wenzel S.C."/>
            <person name="Whitworth D.E."/>
            <person name="Wilhelm S."/>
            <person name="Wittmann C."/>
            <person name="Bloecker H."/>
            <person name="Puehler A."/>
            <person name="Mueller R."/>
        </authorList>
    </citation>
    <scope>NUCLEOTIDE SEQUENCE [LARGE SCALE GENOMIC DNA]</scope>
    <source>
        <strain evidence="7">So ce56</strain>
    </source>
</reference>
<dbReference type="KEGG" id="scl:sce1348"/>
<dbReference type="InterPro" id="IPR028082">
    <property type="entry name" value="Peripla_BP_I"/>
</dbReference>
<proteinExistence type="inferred from homology"/>
<dbReference type="eggNOG" id="COG0683">
    <property type="taxonomic scope" value="Bacteria"/>
</dbReference>
<evidence type="ECO:0000256" key="1">
    <source>
        <dbReference type="ARBA" id="ARBA00010062"/>
    </source>
</evidence>
<feature type="region of interest" description="Disordered" evidence="3">
    <location>
        <begin position="76"/>
        <end position="100"/>
    </location>
</feature>
<dbReference type="PANTHER" id="PTHR30483">
    <property type="entry name" value="LEUCINE-SPECIFIC-BINDING PROTEIN"/>
    <property type="match status" value="1"/>
</dbReference>
<sequence>MRCMETGLIVGLASLLSASCSLMAPDEPDEPENAIKIGALLPFSGSESAIGRNLEQAMLLAVEDLTAAGGLEGRPFDIVSRDSHSNQDSHSNHDSHPNQDRGLDQLLSLIYTDGVDYLVGPEENELAREIAFWVKKDDLLHMLPGYAAPSIARREEVGGKMRLAPSPFAVGCALAKTIVRDGVRTANSLSARDDYNAGVSTEFTTHFAALQGRILPSVTFTSGQPTYERKIEAAFNLDDPERAPAGRTLLAAYPAAASTIVTEWTVHGRPGRWLLGPALHTEVFLANIPQGTLDDNSYGISPSLSLRSECSPNPNDPTGEALSCTHWNADAFAYHFSRRWNHEVPFPAAHFYYDGVVLIAMGLVYGYATTGQIITSGLELRQKILELNDPKNDVALWWDLSAAMAKLRAGTPLRYIGAAAEYEFDTYGASQNHIMQKWTIQGDQFVDGDPFDAKCMVQQ</sequence>
<gene>
    <name evidence="6" type="ordered locus">sce1348</name>
</gene>
<keyword evidence="2 4" id="KW-0732">Signal</keyword>
<evidence type="ECO:0000259" key="5">
    <source>
        <dbReference type="Pfam" id="PF13458"/>
    </source>
</evidence>
<dbReference type="SUPFAM" id="SSF53822">
    <property type="entry name" value="Periplasmic binding protein-like I"/>
    <property type="match status" value="1"/>
</dbReference>
<feature type="domain" description="Leucine-binding protein" evidence="5">
    <location>
        <begin position="35"/>
        <end position="226"/>
    </location>
</feature>
<dbReference type="STRING" id="448385.sce1348"/>
<dbReference type="Proteomes" id="UP000002139">
    <property type="component" value="Chromosome"/>
</dbReference>
<dbReference type="PANTHER" id="PTHR30483:SF6">
    <property type="entry name" value="PERIPLASMIC BINDING PROTEIN OF ABC TRANSPORTER FOR NATURAL AMINO ACIDS"/>
    <property type="match status" value="1"/>
</dbReference>
<name>A9F760_SORC5</name>
<dbReference type="InterPro" id="IPR051010">
    <property type="entry name" value="BCAA_transport"/>
</dbReference>
<feature type="compositionally biased region" description="Basic and acidic residues" evidence="3">
    <location>
        <begin position="79"/>
        <end position="100"/>
    </location>
</feature>
<evidence type="ECO:0000256" key="2">
    <source>
        <dbReference type="ARBA" id="ARBA00022729"/>
    </source>
</evidence>
<dbReference type="BioCyc" id="SCEL448385:SCE_RS06975-MONOMER"/>
<comment type="similarity">
    <text evidence="1">Belongs to the leucine-binding protein family.</text>
</comment>
<evidence type="ECO:0000313" key="6">
    <source>
        <dbReference type="EMBL" id="CAN91506.1"/>
    </source>
</evidence>
<evidence type="ECO:0000256" key="4">
    <source>
        <dbReference type="SAM" id="SignalP"/>
    </source>
</evidence>
<dbReference type="Pfam" id="PF13458">
    <property type="entry name" value="Peripla_BP_6"/>
    <property type="match status" value="1"/>
</dbReference>
<dbReference type="EMBL" id="AM746676">
    <property type="protein sequence ID" value="CAN91506.1"/>
    <property type="molecule type" value="Genomic_DNA"/>
</dbReference>
<dbReference type="HOGENOM" id="CLU_027128_5_0_7"/>
<dbReference type="AlphaFoldDB" id="A9F760"/>
<dbReference type="PROSITE" id="PS51257">
    <property type="entry name" value="PROKAR_LIPOPROTEIN"/>
    <property type="match status" value="1"/>
</dbReference>
<protein>
    <submittedName>
        <fullName evidence="6">ABC-type branched-chain amino acid transport system, periplasmic component</fullName>
    </submittedName>
</protein>
<feature type="chain" id="PRO_5002737658" evidence="4">
    <location>
        <begin position="24"/>
        <end position="459"/>
    </location>
</feature>
<evidence type="ECO:0000256" key="3">
    <source>
        <dbReference type="SAM" id="MobiDB-lite"/>
    </source>
</evidence>
<keyword evidence="7" id="KW-1185">Reference proteome</keyword>